<dbReference type="EMBL" id="BOSL01000016">
    <property type="protein sequence ID" value="GIP55207.1"/>
    <property type="molecule type" value="Genomic_DNA"/>
</dbReference>
<dbReference type="Proteomes" id="UP000679992">
    <property type="component" value="Unassembled WGS sequence"/>
</dbReference>
<gene>
    <name evidence="1" type="ORF">J42TS3_42420</name>
</gene>
<organism evidence="1 2">
    <name type="scientific">Paenibacillus vini</name>
    <dbReference type="NCBI Taxonomy" id="1476024"/>
    <lineage>
        <taxon>Bacteria</taxon>
        <taxon>Bacillati</taxon>
        <taxon>Bacillota</taxon>
        <taxon>Bacilli</taxon>
        <taxon>Bacillales</taxon>
        <taxon>Paenibacillaceae</taxon>
        <taxon>Paenibacillus</taxon>
    </lineage>
</organism>
<name>A0ABQ4MGX4_9BACL</name>
<protein>
    <recommendedName>
        <fullName evidence="3">Homeodomain phBC6A51-type domain-containing protein</fullName>
    </recommendedName>
</protein>
<reference evidence="1 2" key="1">
    <citation type="submission" date="2021-03" db="EMBL/GenBank/DDBJ databases">
        <title>Antimicrobial resistance genes in bacteria isolated from Japanese honey, and their potential for conferring macrolide and lincosamide resistance in the American foulbrood pathogen Paenibacillus larvae.</title>
        <authorList>
            <person name="Okamoto M."/>
            <person name="Kumagai M."/>
            <person name="Kanamori H."/>
            <person name="Takamatsu D."/>
        </authorList>
    </citation>
    <scope>NUCLEOTIDE SEQUENCE [LARGE SCALE GENOMIC DNA]</scope>
    <source>
        <strain evidence="1 2">J42TS3</strain>
    </source>
</reference>
<dbReference type="Gene3D" id="1.10.10.60">
    <property type="entry name" value="Homeodomain-like"/>
    <property type="match status" value="1"/>
</dbReference>
<comment type="caution">
    <text evidence="1">The sequence shown here is derived from an EMBL/GenBank/DDBJ whole genome shotgun (WGS) entry which is preliminary data.</text>
</comment>
<dbReference type="RefSeq" id="WP_213656243.1">
    <property type="nucleotide sequence ID" value="NZ_BOSL01000016.1"/>
</dbReference>
<sequence>MSSNISKGHGEKKSRKQEHAVIALLSEPSISAAAKVAGIGETTLRRWMQDNSFQEAYRGAKRQAVGQAISRIQQSSVKAVETLEGVMDNSKAPAMARVMAAKTVLDTAIKAVELEEIEARLTELERRSE</sequence>
<evidence type="ECO:0000313" key="1">
    <source>
        <dbReference type="EMBL" id="GIP55207.1"/>
    </source>
</evidence>
<keyword evidence="2" id="KW-1185">Reference proteome</keyword>
<evidence type="ECO:0000313" key="2">
    <source>
        <dbReference type="Proteomes" id="UP000679992"/>
    </source>
</evidence>
<proteinExistence type="predicted"/>
<evidence type="ECO:0008006" key="3">
    <source>
        <dbReference type="Google" id="ProtNLM"/>
    </source>
</evidence>
<accession>A0ABQ4MGX4</accession>